<dbReference type="RefSeq" id="WP_106395434.1">
    <property type="nucleotide sequence ID" value="NZ_PVNK01000273.1"/>
</dbReference>
<dbReference type="Proteomes" id="UP000237968">
    <property type="component" value="Unassembled WGS sequence"/>
</dbReference>
<evidence type="ECO:0000313" key="2">
    <source>
        <dbReference type="EMBL" id="PRP90678.1"/>
    </source>
</evidence>
<dbReference type="OrthoDB" id="5526203at2"/>
<evidence type="ECO:0000313" key="3">
    <source>
        <dbReference type="Proteomes" id="UP000237968"/>
    </source>
</evidence>
<organism evidence="2 3">
    <name type="scientific">Enhygromyxa salina</name>
    <dbReference type="NCBI Taxonomy" id="215803"/>
    <lineage>
        <taxon>Bacteria</taxon>
        <taxon>Pseudomonadati</taxon>
        <taxon>Myxococcota</taxon>
        <taxon>Polyangia</taxon>
        <taxon>Nannocystales</taxon>
        <taxon>Nannocystaceae</taxon>
        <taxon>Enhygromyxa</taxon>
    </lineage>
</organism>
<reference evidence="2 3" key="1">
    <citation type="submission" date="2018-03" db="EMBL/GenBank/DDBJ databases">
        <title>Draft Genome Sequences of the Obligatory Marine Myxobacteria Enhygromyxa salina SWB005.</title>
        <authorList>
            <person name="Poehlein A."/>
            <person name="Moghaddam J.A."/>
            <person name="Harms H."/>
            <person name="Alanjari M."/>
            <person name="Koenig G.M."/>
            <person name="Daniel R."/>
            <person name="Schaeberle T.F."/>
        </authorList>
    </citation>
    <scope>NUCLEOTIDE SEQUENCE [LARGE SCALE GENOMIC DNA]</scope>
    <source>
        <strain evidence="2 3">SWB005</strain>
    </source>
</reference>
<feature type="transmembrane region" description="Helical" evidence="1">
    <location>
        <begin position="91"/>
        <end position="111"/>
    </location>
</feature>
<keyword evidence="1" id="KW-1133">Transmembrane helix</keyword>
<feature type="transmembrane region" description="Helical" evidence="1">
    <location>
        <begin position="14"/>
        <end position="34"/>
    </location>
</feature>
<dbReference type="EMBL" id="PVNK01000273">
    <property type="protein sequence ID" value="PRP90678.1"/>
    <property type="molecule type" value="Genomic_DNA"/>
</dbReference>
<gene>
    <name evidence="2" type="ORF">ENSA5_62560</name>
</gene>
<keyword evidence="1" id="KW-0472">Membrane</keyword>
<protein>
    <submittedName>
        <fullName evidence="2">Uncharacterized protein</fullName>
    </submittedName>
</protein>
<dbReference type="AlphaFoldDB" id="A0A2S9XCU4"/>
<feature type="transmembrane region" description="Helical" evidence="1">
    <location>
        <begin position="65"/>
        <end position="85"/>
    </location>
</feature>
<keyword evidence="3" id="KW-1185">Reference proteome</keyword>
<evidence type="ECO:0000256" key="1">
    <source>
        <dbReference type="SAM" id="Phobius"/>
    </source>
</evidence>
<comment type="caution">
    <text evidence="2">The sequence shown here is derived from an EMBL/GenBank/DDBJ whole genome shotgun (WGS) entry which is preliminary data.</text>
</comment>
<name>A0A2S9XCU4_9BACT</name>
<accession>A0A2S9XCU4</accession>
<sequence>MFGYLANLTQANTAGALIALAVVFVVLVGATLALESEQAQAHLAGFAWYQRFELLRPADLRFRGLVSLGVGLCSFAALLTLKLFVPDVSAWSALALASLSVVAITLGAAFLERAAHLDGYR</sequence>
<proteinExistence type="predicted"/>
<keyword evidence="1" id="KW-0812">Transmembrane</keyword>